<dbReference type="EMBL" id="MHKU01000032">
    <property type="protein sequence ID" value="OGY96412.1"/>
    <property type="molecule type" value="Genomic_DNA"/>
</dbReference>
<comment type="caution">
    <text evidence="2">The sequence shown here is derived from an EMBL/GenBank/DDBJ whole genome shotgun (WGS) entry which is preliminary data.</text>
</comment>
<proteinExistence type="predicted"/>
<dbReference type="AlphaFoldDB" id="A0A1G2C4R3"/>
<keyword evidence="1" id="KW-0472">Membrane</keyword>
<dbReference type="STRING" id="1798644.A2122_01615"/>
<evidence type="ECO:0000313" key="2">
    <source>
        <dbReference type="EMBL" id="OGY96412.1"/>
    </source>
</evidence>
<keyword evidence="1" id="KW-1133">Transmembrane helix</keyword>
<name>A0A1G2C4R3_9BACT</name>
<dbReference type="Proteomes" id="UP000176648">
    <property type="component" value="Unassembled WGS sequence"/>
</dbReference>
<reference evidence="2 3" key="1">
    <citation type="journal article" date="2016" name="Nat. Commun.">
        <title>Thousands of microbial genomes shed light on interconnected biogeochemical processes in an aquifer system.</title>
        <authorList>
            <person name="Anantharaman K."/>
            <person name="Brown C.T."/>
            <person name="Hug L.A."/>
            <person name="Sharon I."/>
            <person name="Castelle C.J."/>
            <person name="Probst A.J."/>
            <person name="Thomas B.C."/>
            <person name="Singh A."/>
            <person name="Wilkins M.J."/>
            <person name="Karaoz U."/>
            <person name="Brodie E.L."/>
            <person name="Williams K.H."/>
            <person name="Hubbard S.S."/>
            <person name="Banfield J.F."/>
        </authorList>
    </citation>
    <scope>NUCLEOTIDE SEQUENCE [LARGE SCALE GENOMIC DNA]</scope>
</reference>
<organism evidence="2 3">
    <name type="scientific">Candidatus Liptonbacteria bacterium GWB1_49_6</name>
    <dbReference type="NCBI Taxonomy" id="1798644"/>
    <lineage>
        <taxon>Bacteria</taxon>
        <taxon>Candidatus Liptoniibacteriota</taxon>
    </lineage>
</organism>
<sequence length="114" mass="12622">MENFWSFWGFFVVIAPFLAILGGVIMVKARNGRKGSARKSSSGSVAITVAAPRKAKATPVTSLVEAMVSTNTGHWFRTTVLRKRNDRFQVLFPNGMSVWRRASQVRLIPAPATR</sequence>
<feature type="transmembrane region" description="Helical" evidence="1">
    <location>
        <begin position="6"/>
        <end position="29"/>
    </location>
</feature>
<keyword evidence="1" id="KW-0812">Transmembrane</keyword>
<evidence type="ECO:0000256" key="1">
    <source>
        <dbReference type="SAM" id="Phobius"/>
    </source>
</evidence>
<protein>
    <submittedName>
        <fullName evidence="2">Uncharacterized protein</fullName>
    </submittedName>
</protein>
<evidence type="ECO:0000313" key="3">
    <source>
        <dbReference type="Proteomes" id="UP000176648"/>
    </source>
</evidence>
<gene>
    <name evidence="2" type="ORF">A2122_01615</name>
</gene>
<accession>A0A1G2C4R3</accession>